<sequence>MIASDPLEAIEYTGGWLFDQSLAGWDVTVHVLEGGNTRPLGILGATVFDLGCSLENRKDGPWPQALAISTSLFTGDERVHKRTLAAIDSGRADIRFWGPEVTELDTRYATVPHRLSAAAQAFKRRACAAAHLGDDRVTPVESFRIASTARCESLVPAG</sequence>
<evidence type="ECO:0000313" key="2">
    <source>
        <dbReference type="Proteomes" id="UP000008363"/>
    </source>
</evidence>
<gene>
    <name evidence="1" type="ORF">GORHZ_069_00480</name>
</gene>
<dbReference type="AlphaFoldDB" id="K6WSY3"/>
<keyword evidence="2" id="KW-1185">Reference proteome</keyword>
<accession>K6WSY3</accession>
<protein>
    <submittedName>
        <fullName evidence="1">Uncharacterized protein</fullName>
    </submittedName>
</protein>
<evidence type="ECO:0000313" key="1">
    <source>
        <dbReference type="EMBL" id="GAB89669.1"/>
    </source>
</evidence>
<dbReference type="OrthoDB" id="4555700at2"/>
<proteinExistence type="predicted"/>
<comment type="caution">
    <text evidence="1">The sequence shown here is derived from an EMBL/GenBank/DDBJ whole genome shotgun (WGS) entry which is preliminary data.</text>
</comment>
<dbReference type="EMBL" id="BAHC01000069">
    <property type="protein sequence ID" value="GAB89669.1"/>
    <property type="molecule type" value="Genomic_DNA"/>
</dbReference>
<dbReference type="RefSeq" id="WP_006331833.1">
    <property type="nucleotide sequence ID" value="NZ_BAHC01000069.1"/>
</dbReference>
<dbReference type="STRING" id="1108045.GORHZ_069_00480"/>
<organism evidence="1 2">
    <name type="scientific">Gordonia rhizosphera NBRC 16068</name>
    <dbReference type="NCBI Taxonomy" id="1108045"/>
    <lineage>
        <taxon>Bacteria</taxon>
        <taxon>Bacillati</taxon>
        <taxon>Actinomycetota</taxon>
        <taxon>Actinomycetes</taxon>
        <taxon>Mycobacteriales</taxon>
        <taxon>Gordoniaceae</taxon>
        <taxon>Gordonia</taxon>
    </lineage>
</organism>
<reference evidence="1 2" key="1">
    <citation type="submission" date="2012-08" db="EMBL/GenBank/DDBJ databases">
        <title>Whole genome shotgun sequence of Gordonia rhizosphera NBRC 16068.</title>
        <authorList>
            <person name="Takarada H."/>
            <person name="Isaki S."/>
            <person name="Hosoyama A."/>
            <person name="Tsuchikane K."/>
            <person name="Katsumata H."/>
            <person name="Baba S."/>
            <person name="Ohji S."/>
            <person name="Yamazaki S."/>
            <person name="Fujita N."/>
        </authorList>
    </citation>
    <scope>NUCLEOTIDE SEQUENCE [LARGE SCALE GENOMIC DNA]</scope>
    <source>
        <strain evidence="1 2">NBRC 16068</strain>
    </source>
</reference>
<dbReference type="eggNOG" id="ENOG5032PMF">
    <property type="taxonomic scope" value="Bacteria"/>
</dbReference>
<name>K6WSY3_9ACTN</name>
<dbReference type="Proteomes" id="UP000008363">
    <property type="component" value="Unassembled WGS sequence"/>
</dbReference>